<name>A0A914LB00_MELIC</name>
<accession>A0A914LB00</accession>
<dbReference type="AlphaFoldDB" id="A0A914LB00"/>
<reference evidence="2" key="1">
    <citation type="submission" date="2022-11" db="UniProtKB">
        <authorList>
            <consortium name="WormBaseParasite"/>
        </authorList>
    </citation>
    <scope>IDENTIFICATION</scope>
</reference>
<evidence type="ECO:0000313" key="2">
    <source>
        <dbReference type="WBParaSite" id="Minc3s00365g11077"/>
    </source>
</evidence>
<dbReference type="Proteomes" id="UP000887563">
    <property type="component" value="Unplaced"/>
</dbReference>
<protein>
    <submittedName>
        <fullName evidence="2">ISL3 family transposase</fullName>
    </submittedName>
</protein>
<sequence>MDLIIQPNKIESLRIVSDIFINVLRSTSRCPTCGQNSCTFEQKPLCYKGEEPE</sequence>
<dbReference type="WBParaSite" id="Minc3s00365g11077">
    <property type="protein sequence ID" value="Minc3s00365g11077"/>
    <property type="gene ID" value="Minc3s00365g11077"/>
</dbReference>
<evidence type="ECO:0000313" key="1">
    <source>
        <dbReference type="Proteomes" id="UP000887563"/>
    </source>
</evidence>
<proteinExistence type="predicted"/>
<keyword evidence="1" id="KW-1185">Reference proteome</keyword>
<organism evidence="1 2">
    <name type="scientific">Meloidogyne incognita</name>
    <name type="common">Southern root-knot nematode worm</name>
    <name type="synonym">Oxyuris incognita</name>
    <dbReference type="NCBI Taxonomy" id="6306"/>
    <lineage>
        <taxon>Eukaryota</taxon>
        <taxon>Metazoa</taxon>
        <taxon>Ecdysozoa</taxon>
        <taxon>Nematoda</taxon>
        <taxon>Chromadorea</taxon>
        <taxon>Rhabditida</taxon>
        <taxon>Tylenchina</taxon>
        <taxon>Tylenchomorpha</taxon>
        <taxon>Tylenchoidea</taxon>
        <taxon>Meloidogynidae</taxon>
        <taxon>Meloidogyninae</taxon>
        <taxon>Meloidogyne</taxon>
        <taxon>Meloidogyne incognita group</taxon>
    </lineage>
</organism>